<keyword evidence="6" id="KW-0520">NAD</keyword>
<evidence type="ECO:0000256" key="2">
    <source>
        <dbReference type="ARBA" id="ARBA00012120"/>
    </source>
</evidence>
<dbReference type="Pfam" id="PF01513">
    <property type="entry name" value="NAD_kinase"/>
    <property type="match status" value="1"/>
</dbReference>
<name>A0AA35X7K6_GEOBA</name>
<dbReference type="GO" id="GO:0006741">
    <property type="term" value="P:NADP+ biosynthetic process"/>
    <property type="evidence" value="ECO:0007669"/>
    <property type="project" value="InterPro"/>
</dbReference>
<evidence type="ECO:0000313" key="9">
    <source>
        <dbReference type="Proteomes" id="UP001174909"/>
    </source>
</evidence>
<evidence type="ECO:0000256" key="3">
    <source>
        <dbReference type="ARBA" id="ARBA00022679"/>
    </source>
</evidence>
<feature type="region of interest" description="Disordered" evidence="7">
    <location>
        <begin position="1"/>
        <end position="26"/>
    </location>
</feature>
<dbReference type="EC" id="2.7.1.23" evidence="2"/>
<dbReference type="GO" id="GO:0003951">
    <property type="term" value="F:NAD+ kinase activity"/>
    <property type="evidence" value="ECO:0007669"/>
    <property type="project" value="UniProtKB-EC"/>
</dbReference>
<gene>
    <name evidence="8" type="ORF">GBAR_LOCUS26053</name>
</gene>
<dbReference type="InterPro" id="IPR002504">
    <property type="entry name" value="NADK"/>
</dbReference>
<dbReference type="InterPro" id="IPR017437">
    <property type="entry name" value="ATP-NAD_kinase_PpnK-typ_C"/>
</dbReference>
<dbReference type="InterPro" id="IPR016064">
    <property type="entry name" value="NAD/diacylglycerol_kinase_sf"/>
</dbReference>
<dbReference type="Pfam" id="PF20143">
    <property type="entry name" value="NAD_kinase_C"/>
    <property type="match status" value="1"/>
</dbReference>
<comment type="similarity">
    <text evidence="1">Belongs to the NAD kinase family.</text>
</comment>
<keyword evidence="5" id="KW-0521">NADP</keyword>
<dbReference type="PANTHER" id="PTHR20275">
    <property type="entry name" value="NAD KINASE"/>
    <property type="match status" value="1"/>
</dbReference>
<evidence type="ECO:0000313" key="8">
    <source>
        <dbReference type="EMBL" id="CAI8047154.1"/>
    </source>
</evidence>
<dbReference type="GO" id="GO:0019674">
    <property type="term" value="P:NAD+ metabolic process"/>
    <property type="evidence" value="ECO:0007669"/>
    <property type="project" value="InterPro"/>
</dbReference>
<dbReference type="Proteomes" id="UP001174909">
    <property type="component" value="Unassembled WGS sequence"/>
</dbReference>
<dbReference type="Gene3D" id="3.40.50.10330">
    <property type="entry name" value="Probable inorganic polyphosphate/atp-NAD kinase, domain 1"/>
    <property type="match status" value="1"/>
</dbReference>
<organism evidence="8 9">
    <name type="scientific">Geodia barretti</name>
    <name type="common">Barrett's horny sponge</name>
    <dbReference type="NCBI Taxonomy" id="519541"/>
    <lineage>
        <taxon>Eukaryota</taxon>
        <taxon>Metazoa</taxon>
        <taxon>Porifera</taxon>
        <taxon>Demospongiae</taxon>
        <taxon>Heteroscleromorpha</taxon>
        <taxon>Tetractinellida</taxon>
        <taxon>Astrophorina</taxon>
        <taxon>Geodiidae</taxon>
        <taxon>Geodia</taxon>
    </lineage>
</organism>
<evidence type="ECO:0000256" key="6">
    <source>
        <dbReference type="ARBA" id="ARBA00023027"/>
    </source>
</evidence>
<dbReference type="PANTHER" id="PTHR20275:SF0">
    <property type="entry name" value="NAD KINASE"/>
    <property type="match status" value="1"/>
</dbReference>
<evidence type="ECO:0000256" key="4">
    <source>
        <dbReference type="ARBA" id="ARBA00022777"/>
    </source>
</evidence>
<accession>A0AA35X7K6</accession>
<dbReference type="HAMAP" id="MF_00361">
    <property type="entry name" value="NAD_kinase"/>
    <property type="match status" value="1"/>
</dbReference>
<dbReference type="EMBL" id="CASHTH010003616">
    <property type="protein sequence ID" value="CAI8047154.1"/>
    <property type="molecule type" value="Genomic_DNA"/>
</dbReference>
<evidence type="ECO:0000256" key="5">
    <source>
        <dbReference type="ARBA" id="ARBA00022857"/>
    </source>
</evidence>
<evidence type="ECO:0000256" key="7">
    <source>
        <dbReference type="SAM" id="MobiDB-lite"/>
    </source>
</evidence>
<dbReference type="SUPFAM" id="SSF111331">
    <property type="entry name" value="NAD kinase/diacylglycerol kinase-like"/>
    <property type="match status" value="1"/>
</dbReference>
<dbReference type="AlphaFoldDB" id="A0AA35X7K6"/>
<evidence type="ECO:0000256" key="1">
    <source>
        <dbReference type="ARBA" id="ARBA00010995"/>
    </source>
</evidence>
<reference evidence="8" key="1">
    <citation type="submission" date="2023-03" db="EMBL/GenBank/DDBJ databases">
        <authorList>
            <person name="Steffen K."/>
            <person name="Cardenas P."/>
        </authorList>
    </citation>
    <scope>NUCLEOTIDE SEQUENCE</scope>
</reference>
<keyword evidence="9" id="KW-1185">Reference proteome</keyword>
<comment type="caution">
    <text evidence="8">The sequence shown here is derived from an EMBL/GenBank/DDBJ whole genome shotgun (WGS) entry which is preliminary data.</text>
</comment>
<keyword evidence="3" id="KW-0808">Transferase</keyword>
<keyword evidence="4 8" id="KW-0418">Kinase</keyword>
<dbReference type="InterPro" id="IPR017438">
    <property type="entry name" value="ATP-NAD_kinase_N"/>
</dbReference>
<protein>
    <recommendedName>
        <fullName evidence="2">NAD(+) kinase</fullName>
        <ecNumber evidence="2">2.7.1.23</ecNumber>
    </recommendedName>
</protein>
<dbReference type="Gene3D" id="2.60.200.30">
    <property type="entry name" value="Probable inorganic polyphosphate/atp-NAD kinase, domain 2"/>
    <property type="match status" value="1"/>
</dbReference>
<proteinExistence type="inferred from homology"/>
<sequence>MPPAAAARRNSRSRRRGAVDSKARSFVPPAGRGLRVGIVAKIAAPETAETTRGLTRWLRSQGANVTLEEKLAESIGGDGASVPLPAIGQDRDMVLVLGGDGTLLSAARALGDHQVPIFGVNLGSLGFLTNAPIDQLYPGLEKILAGQGVVDERTTLRISLLREGETLQEEMSVNDVVITGSSIARVLEVRITTAHGFVATVLGDGVIIATPTGSTAYNIGAGGPVVHPAVEAIILAPIVPLTLTQRPVVFPDTEELTLTLRGRRRQVHVTFDGQASYPMLPGDALRVRKSDVRMQLLSLPETNYFRVLRKKLLWSALPPKRARALVPEPPTES</sequence>